<evidence type="ECO:0000313" key="4">
    <source>
        <dbReference type="EMBL" id="KGE85571.1"/>
    </source>
</evidence>
<evidence type="ECO:0000256" key="1">
    <source>
        <dbReference type="SAM" id="SignalP"/>
    </source>
</evidence>
<feature type="domain" description="Secretion system C-terminal sorting" evidence="3">
    <location>
        <begin position="498"/>
        <end position="574"/>
    </location>
</feature>
<evidence type="ECO:0000259" key="3">
    <source>
        <dbReference type="Pfam" id="PF18962"/>
    </source>
</evidence>
<reference evidence="4 5" key="1">
    <citation type="journal article" date="2014" name="Int. J. Syst. Evol. Microbiol.">
        <title>Phaeodactylibacter xiamenensis gen. nov., sp. nov., a member of the family Saprospiraceae isolated from the marine alga Phaeodactylum tricornutum.</title>
        <authorList>
            <person name="Chen Z.Jr."/>
            <person name="Lei X."/>
            <person name="Lai Q."/>
            <person name="Li Y."/>
            <person name="Zhang B."/>
            <person name="Zhang J."/>
            <person name="Zhang H."/>
            <person name="Yang L."/>
            <person name="Zheng W."/>
            <person name="Tian Y."/>
            <person name="Yu Z."/>
            <person name="Xu H.Jr."/>
            <person name="Zheng T."/>
        </authorList>
    </citation>
    <scope>NUCLEOTIDE SEQUENCE [LARGE SCALE GENOMIC DNA]</scope>
    <source>
        <strain evidence="4 5">KD52</strain>
    </source>
</reference>
<gene>
    <name evidence="4" type="ORF">IX84_26040</name>
</gene>
<comment type="caution">
    <text evidence="4">The sequence shown here is derived from an EMBL/GenBank/DDBJ whole genome shotgun (WGS) entry which is preliminary data.</text>
</comment>
<keyword evidence="1" id="KW-0732">Signal</keyword>
<protein>
    <recommendedName>
        <fullName evidence="6">PA domain-containing protein</fullName>
    </recommendedName>
</protein>
<feature type="chain" id="PRO_5001939602" description="PA domain-containing protein" evidence="1">
    <location>
        <begin position="24"/>
        <end position="576"/>
    </location>
</feature>
<dbReference type="STRING" id="1524460.IX84_26040"/>
<feature type="signal peptide" evidence="1">
    <location>
        <begin position="1"/>
        <end position="23"/>
    </location>
</feature>
<dbReference type="RefSeq" id="WP_044227456.1">
    <property type="nucleotide sequence ID" value="NZ_JBKAGJ010000003.1"/>
</dbReference>
<feature type="domain" description="PA" evidence="2">
    <location>
        <begin position="87"/>
        <end position="160"/>
    </location>
</feature>
<dbReference type="InterPro" id="IPR003137">
    <property type="entry name" value="PA_domain"/>
</dbReference>
<name>A0A098S0B5_9BACT</name>
<keyword evidence="5" id="KW-1185">Reference proteome</keyword>
<dbReference type="Pfam" id="PF02225">
    <property type="entry name" value="PA"/>
    <property type="match status" value="1"/>
</dbReference>
<dbReference type="NCBIfam" id="TIGR04183">
    <property type="entry name" value="Por_Secre_tail"/>
    <property type="match status" value="1"/>
</dbReference>
<proteinExistence type="predicted"/>
<accession>A0A098S0B5</accession>
<dbReference type="Gene3D" id="3.50.30.30">
    <property type="match status" value="1"/>
</dbReference>
<dbReference type="SUPFAM" id="SSF52025">
    <property type="entry name" value="PA domain"/>
    <property type="match status" value="1"/>
</dbReference>
<evidence type="ECO:0000313" key="5">
    <source>
        <dbReference type="Proteomes" id="UP000029736"/>
    </source>
</evidence>
<dbReference type="OrthoDB" id="617614at2"/>
<dbReference type="Proteomes" id="UP000029736">
    <property type="component" value="Unassembled WGS sequence"/>
</dbReference>
<evidence type="ECO:0000259" key="2">
    <source>
        <dbReference type="Pfam" id="PF02225"/>
    </source>
</evidence>
<dbReference type="EMBL" id="JPOS01000084">
    <property type="protein sequence ID" value="KGE85571.1"/>
    <property type="molecule type" value="Genomic_DNA"/>
</dbReference>
<dbReference type="Pfam" id="PF18962">
    <property type="entry name" value="Por_Secre_tail"/>
    <property type="match status" value="1"/>
</dbReference>
<dbReference type="AlphaFoldDB" id="A0A098S0B5"/>
<sequence>MKKLYQLLAICCLVSLAANPLMAQIPNDSPIPVDVFFEVPGTGLTRTIGDYTSVSNSTEWGTQPLRTTVSAEVMWVDDDDIAGDGMDTLGCDTSTMVDYTDKMVLIRRGGCFFSDKIYYAQQAGAIAVVIVNADGSDATGGMAAGDEKGLEVTIPSVFLNDPGEAAGFIEALDAGETVIGTFQVRGFFGDLGPDRYGTPLAQVTPFENISVDLLNLDPMEPVLDVSASVDIIAPDGTETKLTAEVDTINPDVIHTFEFEPYTPAEVGTYEMLYTNSLTADTLRRQFAVTDFTFQMDNGNIPEWPVDSWIATTSEGFVEDLLTYDFGNYFETNDQGAMATHATFSLGNPDSIRTGFNDADIFFLTLFDTDPDGDGQSATGDEIDYSTFEIVGQAVYILNGNEEPYDLLTVEFPEPVELKANTGYLLMAQYNGVNAALGIPPWYTYAGNEAYPGLSTMTFTDQLYTGGWAGDFRAVVRLHLNGFSVDAEDITLADNKATVFPNPANETFQLELQLDEYADEVRVALVDMFGRVIERNVYEGVKGGTYTFNTANLAAGTYFLGIQTPEGQATKRIVVIH</sequence>
<dbReference type="InterPro" id="IPR046450">
    <property type="entry name" value="PA_dom_sf"/>
</dbReference>
<dbReference type="InterPro" id="IPR026444">
    <property type="entry name" value="Secre_tail"/>
</dbReference>
<organism evidence="4 5">
    <name type="scientific">Phaeodactylibacter xiamenensis</name>
    <dbReference type="NCBI Taxonomy" id="1524460"/>
    <lineage>
        <taxon>Bacteria</taxon>
        <taxon>Pseudomonadati</taxon>
        <taxon>Bacteroidota</taxon>
        <taxon>Saprospiria</taxon>
        <taxon>Saprospirales</taxon>
        <taxon>Haliscomenobacteraceae</taxon>
        <taxon>Phaeodactylibacter</taxon>
    </lineage>
</organism>
<dbReference type="CDD" id="cd04818">
    <property type="entry name" value="PA_subtilisin_1"/>
    <property type="match status" value="1"/>
</dbReference>
<evidence type="ECO:0008006" key="6">
    <source>
        <dbReference type="Google" id="ProtNLM"/>
    </source>
</evidence>